<evidence type="ECO:0000256" key="4">
    <source>
        <dbReference type="ARBA" id="ARBA00022692"/>
    </source>
</evidence>
<evidence type="ECO:0000256" key="2">
    <source>
        <dbReference type="ARBA" id="ARBA00022448"/>
    </source>
</evidence>
<keyword evidence="2 7" id="KW-0813">Transport</keyword>
<dbReference type="InterPro" id="IPR000515">
    <property type="entry name" value="MetI-like"/>
</dbReference>
<dbReference type="AlphaFoldDB" id="A0A6B0Z0Y9"/>
<dbReference type="GO" id="GO:0005886">
    <property type="term" value="C:plasma membrane"/>
    <property type="evidence" value="ECO:0007669"/>
    <property type="project" value="UniProtKB-SubCell"/>
</dbReference>
<comment type="similarity">
    <text evidence="7">Belongs to the binding-protein-dependent transport system permease family.</text>
</comment>
<accession>A0A6B0Z0Y9</accession>
<dbReference type="SUPFAM" id="SSF161098">
    <property type="entry name" value="MetI-like"/>
    <property type="match status" value="1"/>
</dbReference>
<comment type="subcellular location">
    <subcellularLocation>
        <location evidence="1 7">Cell membrane</location>
        <topology evidence="1 7">Multi-pass membrane protein</topology>
    </subcellularLocation>
</comment>
<comment type="caution">
    <text evidence="9">The sequence shown here is derived from an EMBL/GenBank/DDBJ whole genome shotgun (WGS) entry which is preliminary data.</text>
</comment>
<evidence type="ECO:0000256" key="6">
    <source>
        <dbReference type="ARBA" id="ARBA00023136"/>
    </source>
</evidence>
<dbReference type="Pfam" id="PF00528">
    <property type="entry name" value="BPD_transp_1"/>
    <property type="match status" value="1"/>
</dbReference>
<dbReference type="PROSITE" id="PS50928">
    <property type="entry name" value="ABC_TM1"/>
    <property type="match status" value="1"/>
</dbReference>
<sequence length="304" mass="33612">MTTAAPVRQEQLSPRAKRKAIAGWAFVTPALLIYAFFFIQPFFYSIYYSLTDWNGADPVKQFVGLGNYIKLAGDSLLWQALGHNLIWVIIGTISPIAIGLLLGVLIWTGAQGRIVFRTIYFLPVILSEVVVAIIWNWIYHPLFGAVNQILGAIGLDHLARGWLGDPKTALLALLMTAIWSYYGFCFVIIMAGLQNVDISLVEAATIDGANGWQRFVYVIVPQLSHVLTMITALTLIGGFNVFGIVFVMTQGGPGTATQVIATYTYRKAFQESQIGYGAALSMVMTLLSLVTSYIFIRLRERQES</sequence>
<dbReference type="CDD" id="cd06261">
    <property type="entry name" value="TM_PBP2"/>
    <property type="match status" value="1"/>
</dbReference>
<dbReference type="InterPro" id="IPR035906">
    <property type="entry name" value="MetI-like_sf"/>
</dbReference>
<feature type="transmembrane region" description="Helical" evidence="7">
    <location>
        <begin position="226"/>
        <end position="248"/>
    </location>
</feature>
<feature type="transmembrane region" description="Helical" evidence="7">
    <location>
        <begin position="85"/>
        <end position="107"/>
    </location>
</feature>
<feature type="transmembrane region" description="Helical" evidence="7">
    <location>
        <begin position="119"/>
        <end position="138"/>
    </location>
</feature>
<feature type="transmembrane region" description="Helical" evidence="7">
    <location>
        <begin position="169"/>
        <end position="193"/>
    </location>
</feature>
<dbReference type="PANTHER" id="PTHR30193:SF37">
    <property type="entry name" value="INNER MEMBRANE ABC TRANSPORTER PERMEASE PROTEIN YCJO"/>
    <property type="match status" value="1"/>
</dbReference>
<keyword evidence="3" id="KW-1003">Cell membrane</keyword>
<proteinExistence type="inferred from homology"/>
<dbReference type="Gene3D" id="1.10.3720.10">
    <property type="entry name" value="MetI-like"/>
    <property type="match status" value="1"/>
</dbReference>
<evidence type="ECO:0000256" key="7">
    <source>
        <dbReference type="RuleBase" id="RU363032"/>
    </source>
</evidence>
<evidence type="ECO:0000256" key="1">
    <source>
        <dbReference type="ARBA" id="ARBA00004651"/>
    </source>
</evidence>
<evidence type="ECO:0000259" key="8">
    <source>
        <dbReference type="PROSITE" id="PS50928"/>
    </source>
</evidence>
<reference evidence="9" key="1">
    <citation type="submission" date="2019-09" db="EMBL/GenBank/DDBJ databases">
        <title>Characterisation of the sponge microbiome using genome-centric metagenomics.</title>
        <authorList>
            <person name="Engelberts J.P."/>
            <person name="Robbins S.J."/>
            <person name="De Goeij J.M."/>
            <person name="Aranda M."/>
            <person name="Bell S.C."/>
            <person name="Webster N.S."/>
        </authorList>
    </citation>
    <scope>NUCLEOTIDE SEQUENCE</scope>
    <source>
        <strain evidence="9">SB0664_bin_27</strain>
    </source>
</reference>
<feature type="domain" description="ABC transmembrane type-1" evidence="8">
    <location>
        <begin position="81"/>
        <end position="295"/>
    </location>
</feature>
<name>A0A6B0Z0Y9_9CHLR</name>
<dbReference type="PANTHER" id="PTHR30193">
    <property type="entry name" value="ABC TRANSPORTER PERMEASE PROTEIN"/>
    <property type="match status" value="1"/>
</dbReference>
<dbReference type="InterPro" id="IPR051393">
    <property type="entry name" value="ABC_transporter_permease"/>
</dbReference>
<protein>
    <submittedName>
        <fullName evidence="9">Sugar ABC transporter permease</fullName>
    </submittedName>
</protein>
<gene>
    <name evidence="9" type="ORF">F4Y42_19115</name>
</gene>
<keyword evidence="5 7" id="KW-1133">Transmembrane helix</keyword>
<dbReference type="EMBL" id="VXRG01000159">
    <property type="protein sequence ID" value="MXY95552.1"/>
    <property type="molecule type" value="Genomic_DNA"/>
</dbReference>
<evidence type="ECO:0000256" key="5">
    <source>
        <dbReference type="ARBA" id="ARBA00022989"/>
    </source>
</evidence>
<evidence type="ECO:0000313" key="9">
    <source>
        <dbReference type="EMBL" id="MXY95552.1"/>
    </source>
</evidence>
<feature type="transmembrane region" description="Helical" evidence="7">
    <location>
        <begin position="274"/>
        <end position="296"/>
    </location>
</feature>
<dbReference type="GO" id="GO:0055085">
    <property type="term" value="P:transmembrane transport"/>
    <property type="evidence" value="ECO:0007669"/>
    <property type="project" value="InterPro"/>
</dbReference>
<evidence type="ECO:0000256" key="3">
    <source>
        <dbReference type="ARBA" id="ARBA00022475"/>
    </source>
</evidence>
<feature type="transmembrane region" description="Helical" evidence="7">
    <location>
        <begin position="21"/>
        <end position="43"/>
    </location>
</feature>
<keyword evidence="6 7" id="KW-0472">Membrane</keyword>
<keyword evidence="4 7" id="KW-0812">Transmembrane</keyword>
<organism evidence="9">
    <name type="scientific">Caldilineaceae bacterium SB0664_bin_27</name>
    <dbReference type="NCBI Taxonomy" id="2605260"/>
    <lineage>
        <taxon>Bacteria</taxon>
        <taxon>Bacillati</taxon>
        <taxon>Chloroflexota</taxon>
        <taxon>Caldilineae</taxon>
        <taxon>Caldilineales</taxon>
        <taxon>Caldilineaceae</taxon>
    </lineage>
</organism>